<dbReference type="AlphaFoldDB" id="A0A177JN39"/>
<comment type="caution">
    <text evidence="1">The sequence shown here is derived from an EMBL/GenBank/DDBJ whole genome shotgun (WGS) entry which is preliminary data.</text>
</comment>
<gene>
    <name evidence="1" type="ORF">AX777_05845</name>
</gene>
<proteinExistence type="predicted"/>
<evidence type="ECO:0000313" key="1">
    <source>
        <dbReference type="EMBL" id="OAH42759.1"/>
    </source>
</evidence>
<name>A0A177JN39_SPHYA</name>
<organism evidence="1 2">
    <name type="scientific">Sphingobium yanoikuyae</name>
    <name type="common">Sphingomonas yanoikuyae</name>
    <dbReference type="NCBI Taxonomy" id="13690"/>
    <lineage>
        <taxon>Bacteria</taxon>
        <taxon>Pseudomonadati</taxon>
        <taxon>Pseudomonadota</taxon>
        <taxon>Alphaproteobacteria</taxon>
        <taxon>Sphingomonadales</taxon>
        <taxon>Sphingomonadaceae</taxon>
        <taxon>Sphingobium</taxon>
    </lineage>
</organism>
<reference evidence="1 2" key="1">
    <citation type="submission" date="2016-02" db="EMBL/GenBank/DDBJ databases">
        <authorList>
            <person name="Wen L."/>
            <person name="He K."/>
            <person name="Yang H."/>
        </authorList>
    </citation>
    <scope>NUCLEOTIDE SEQUENCE [LARGE SCALE GENOMIC DNA]</scope>
    <source>
        <strain evidence="1 2">CD09_2</strain>
    </source>
</reference>
<accession>A0A177JN39</accession>
<evidence type="ECO:0000313" key="2">
    <source>
        <dbReference type="Proteomes" id="UP000077262"/>
    </source>
</evidence>
<dbReference type="EMBL" id="LSTR01000040">
    <property type="protein sequence ID" value="OAH42759.1"/>
    <property type="molecule type" value="Genomic_DNA"/>
</dbReference>
<protein>
    <submittedName>
        <fullName evidence="1">Uncharacterized protein</fullName>
    </submittedName>
</protein>
<dbReference type="Proteomes" id="UP000077262">
    <property type="component" value="Unassembled WGS sequence"/>
</dbReference>
<sequence length="127" mass="13643">MAGAINSDAYDANAIFTGSARAAATCWEKCFPDRAVAHFQFNSQVFDVEVSNIGASRTGSARRSGRASITLRTLRTGNRRSCASRASRTHRANVAGIAFRSLWTRYSRCSTGRASCTSVTLRTLSAG</sequence>